<dbReference type="AlphaFoldDB" id="A0A1I1YP48"/>
<dbReference type="InterPro" id="IPR028082">
    <property type="entry name" value="Peripla_BP_I"/>
</dbReference>
<keyword evidence="1" id="KW-0805">Transcription regulation</keyword>
<dbReference type="InterPro" id="IPR010982">
    <property type="entry name" value="Lambda_DNA-bd_dom_sf"/>
</dbReference>
<organism evidence="5 6">
    <name type="scientific">Lentibacillus persicus</name>
    <dbReference type="NCBI Taxonomy" id="640948"/>
    <lineage>
        <taxon>Bacteria</taxon>
        <taxon>Bacillati</taxon>
        <taxon>Bacillota</taxon>
        <taxon>Bacilli</taxon>
        <taxon>Bacillales</taxon>
        <taxon>Bacillaceae</taxon>
        <taxon>Lentibacillus</taxon>
    </lineage>
</organism>
<dbReference type="RefSeq" id="WP_090086357.1">
    <property type="nucleotide sequence ID" value="NZ_FOMR01000010.1"/>
</dbReference>
<dbReference type="GO" id="GO:0000976">
    <property type="term" value="F:transcription cis-regulatory region binding"/>
    <property type="evidence" value="ECO:0007669"/>
    <property type="project" value="TreeGrafter"/>
</dbReference>
<protein>
    <submittedName>
        <fullName evidence="5">Transcriptional regulator, LacI family</fullName>
    </submittedName>
</protein>
<sequence length="360" mass="40575">MKRKTISDIAKLANTSTATVSRVLNNSNYPVSESLRKKVLNSATELKYVPNLAGKQLKTNESNEIGVIIPSISNPYYAKLISGIEYVASRWNKYILLCNTNEDSDLEKKYLEYLCQKQVNGVIISSIGENTDYLEYMKKIGIDIVAFEQDIDLECTKVNFNYYRGGYLAAKHLINNGHNDIGFISAPLNRHSRNKVFSGFMECLKEYNITPNDNFIKIGLDEKKITDTVFEYNNGRKIIASLLDKKAENGLPSAIFCINDMTAIGVMQNLMENNIKVPDDISVMGFDNIDICEMITPSLSTIDQKTFQMGELAAQTLIHIIKEEESIPVSKLLEPYLVQRSSTKILKSAARKSTNYQLEL</sequence>
<evidence type="ECO:0000256" key="1">
    <source>
        <dbReference type="ARBA" id="ARBA00023015"/>
    </source>
</evidence>
<name>A0A1I1YP48_9BACI</name>
<dbReference type="PANTHER" id="PTHR30146:SF109">
    <property type="entry name" value="HTH-TYPE TRANSCRIPTIONAL REGULATOR GALS"/>
    <property type="match status" value="1"/>
</dbReference>
<dbReference type="Gene3D" id="3.40.50.2300">
    <property type="match status" value="2"/>
</dbReference>
<evidence type="ECO:0000259" key="4">
    <source>
        <dbReference type="PROSITE" id="PS50932"/>
    </source>
</evidence>
<dbReference type="STRING" id="640948.SAMN05216238_11035"/>
<reference evidence="6" key="1">
    <citation type="submission" date="2016-10" db="EMBL/GenBank/DDBJ databases">
        <authorList>
            <person name="Varghese N."/>
            <person name="Submissions S."/>
        </authorList>
    </citation>
    <scope>NUCLEOTIDE SEQUENCE [LARGE SCALE GENOMIC DNA]</scope>
    <source>
        <strain evidence="6">DSM 22530</strain>
    </source>
</reference>
<dbReference type="PROSITE" id="PS50932">
    <property type="entry name" value="HTH_LACI_2"/>
    <property type="match status" value="1"/>
</dbReference>
<dbReference type="SMART" id="SM00354">
    <property type="entry name" value="HTH_LACI"/>
    <property type="match status" value="1"/>
</dbReference>
<feature type="domain" description="HTH lacI-type" evidence="4">
    <location>
        <begin position="4"/>
        <end position="59"/>
    </location>
</feature>
<dbReference type="InterPro" id="IPR046335">
    <property type="entry name" value="LacI/GalR-like_sensor"/>
</dbReference>
<dbReference type="InterPro" id="IPR000843">
    <property type="entry name" value="HTH_LacI"/>
</dbReference>
<proteinExistence type="predicted"/>
<dbReference type="SUPFAM" id="SSF53822">
    <property type="entry name" value="Periplasmic binding protein-like I"/>
    <property type="match status" value="1"/>
</dbReference>
<dbReference type="OrthoDB" id="9796186at2"/>
<dbReference type="SUPFAM" id="SSF47413">
    <property type="entry name" value="lambda repressor-like DNA-binding domains"/>
    <property type="match status" value="1"/>
</dbReference>
<accession>A0A1I1YP48</accession>
<keyword evidence="3" id="KW-0804">Transcription</keyword>
<dbReference type="PANTHER" id="PTHR30146">
    <property type="entry name" value="LACI-RELATED TRANSCRIPTIONAL REPRESSOR"/>
    <property type="match status" value="1"/>
</dbReference>
<dbReference type="EMBL" id="FOMR01000010">
    <property type="protein sequence ID" value="SFE21316.1"/>
    <property type="molecule type" value="Genomic_DNA"/>
</dbReference>
<dbReference type="CDD" id="cd01392">
    <property type="entry name" value="HTH_LacI"/>
    <property type="match status" value="1"/>
</dbReference>
<dbReference type="Pfam" id="PF00356">
    <property type="entry name" value="LacI"/>
    <property type="match status" value="1"/>
</dbReference>
<evidence type="ECO:0000313" key="5">
    <source>
        <dbReference type="EMBL" id="SFE21316.1"/>
    </source>
</evidence>
<keyword evidence="6" id="KW-1185">Reference proteome</keyword>
<dbReference type="Proteomes" id="UP000199474">
    <property type="component" value="Unassembled WGS sequence"/>
</dbReference>
<keyword evidence="2" id="KW-0238">DNA-binding</keyword>
<dbReference type="CDD" id="cd06267">
    <property type="entry name" value="PBP1_LacI_sugar_binding-like"/>
    <property type="match status" value="1"/>
</dbReference>
<gene>
    <name evidence="5" type="ORF">SAMN05216238_11035</name>
</gene>
<evidence type="ECO:0000256" key="3">
    <source>
        <dbReference type="ARBA" id="ARBA00023163"/>
    </source>
</evidence>
<evidence type="ECO:0000313" key="6">
    <source>
        <dbReference type="Proteomes" id="UP000199474"/>
    </source>
</evidence>
<evidence type="ECO:0000256" key="2">
    <source>
        <dbReference type="ARBA" id="ARBA00023125"/>
    </source>
</evidence>
<dbReference type="Pfam" id="PF13377">
    <property type="entry name" value="Peripla_BP_3"/>
    <property type="match status" value="1"/>
</dbReference>
<dbReference type="Gene3D" id="1.10.260.40">
    <property type="entry name" value="lambda repressor-like DNA-binding domains"/>
    <property type="match status" value="1"/>
</dbReference>
<dbReference type="GO" id="GO:0003700">
    <property type="term" value="F:DNA-binding transcription factor activity"/>
    <property type="evidence" value="ECO:0007669"/>
    <property type="project" value="TreeGrafter"/>
</dbReference>